<dbReference type="RefSeq" id="WP_344601684.1">
    <property type="nucleotide sequence ID" value="NZ_BAAAHE010000007.1"/>
</dbReference>
<keyword evidence="3 6" id="KW-0479">Metal-binding</keyword>
<comment type="cofactor">
    <cofactor evidence="1 6">
        <name>Zn(2+)</name>
        <dbReference type="ChEBI" id="CHEBI:29105"/>
    </cofactor>
</comment>
<dbReference type="SMART" id="SM00829">
    <property type="entry name" value="PKS_ER"/>
    <property type="match status" value="1"/>
</dbReference>
<sequence>MKAAVFVGVNEPVSIEDVTPLDPGPNDVVVRLGASGVCHSDLSFVDGTLGFPPPVILGHEGAGTVEAVGSAVSRVKVGDRVIASFVTTCGECWFCQHEQPFVCSNLIAGQMAPHGARPNGDAVTAVGGLGTMAEFMTVNESVLVPVQTDLPMEQLALIGCGVTTGVGAALVTADVQAGSTVAVVGCGGVGLSVIQGARIAGAERIIAVDPNPLKREAAAARGATDSVDPTGVDPIEAVRELTGGRGADYAFEVVGRPETVAQTVELTRPNGTAVVIGAMSPTEFISIHGLGFIYGAKHIVASFSGSAIPSRDFPRYVKLAEEGKLDLAGMISRRYSLDQVNEALDATAKGEVLRAMINFDGAS</sequence>
<evidence type="ECO:0000256" key="3">
    <source>
        <dbReference type="ARBA" id="ARBA00022723"/>
    </source>
</evidence>
<organism evidence="8 9">
    <name type="scientific">Sporichthya brevicatena</name>
    <dbReference type="NCBI Taxonomy" id="171442"/>
    <lineage>
        <taxon>Bacteria</taxon>
        <taxon>Bacillati</taxon>
        <taxon>Actinomycetota</taxon>
        <taxon>Actinomycetes</taxon>
        <taxon>Sporichthyales</taxon>
        <taxon>Sporichthyaceae</taxon>
        <taxon>Sporichthya</taxon>
    </lineage>
</organism>
<evidence type="ECO:0000256" key="4">
    <source>
        <dbReference type="ARBA" id="ARBA00022833"/>
    </source>
</evidence>
<keyword evidence="4 6" id="KW-0862">Zinc</keyword>
<dbReference type="Pfam" id="PF00107">
    <property type="entry name" value="ADH_zinc_N"/>
    <property type="match status" value="1"/>
</dbReference>
<dbReference type="PANTHER" id="PTHR43350:SF19">
    <property type="entry name" value="D-GULOSIDE 3-DEHYDROGENASE"/>
    <property type="match status" value="1"/>
</dbReference>
<dbReference type="SUPFAM" id="SSF50129">
    <property type="entry name" value="GroES-like"/>
    <property type="match status" value="2"/>
</dbReference>
<dbReference type="PANTHER" id="PTHR43350">
    <property type="entry name" value="NAD-DEPENDENT ALCOHOL DEHYDROGENASE"/>
    <property type="match status" value="1"/>
</dbReference>
<comment type="caution">
    <text evidence="8">The sequence shown here is derived from an EMBL/GenBank/DDBJ whole genome shotgun (WGS) entry which is preliminary data.</text>
</comment>
<dbReference type="InterPro" id="IPR011032">
    <property type="entry name" value="GroES-like_sf"/>
</dbReference>
<name>A0ABP3RID6_9ACTN</name>
<dbReference type="InterPro" id="IPR020843">
    <property type="entry name" value="ER"/>
</dbReference>
<feature type="domain" description="Enoyl reductase (ER)" evidence="7">
    <location>
        <begin position="8"/>
        <end position="357"/>
    </location>
</feature>
<reference evidence="9" key="1">
    <citation type="journal article" date="2019" name="Int. J. Syst. Evol. Microbiol.">
        <title>The Global Catalogue of Microorganisms (GCM) 10K type strain sequencing project: providing services to taxonomists for standard genome sequencing and annotation.</title>
        <authorList>
            <consortium name="The Broad Institute Genomics Platform"/>
            <consortium name="The Broad Institute Genome Sequencing Center for Infectious Disease"/>
            <person name="Wu L."/>
            <person name="Ma J."/>
        </authorList>
    </citation>
    <scope>NUCLEOTIDE SEQUENCE [LARGE SCALE GENOMIC DNA]</scope>
    <source>
        <strain evidence="9">JCM 10671</strain>
    </source>
</reference>
<evidence type="ECO:0000256" key="1">
    <source>
        <dbReference type="ARBA" id="ARBA00001947"/>
    </source>
</evidence>
<evidence type="ECO:0000256" key="6">
    <source>
        <dbReference type="RuleBase" id="RU361277"/>
    </source>
</evidence>
<dbReference type="InterPro" id="IPR013149">
    <property type="entry name" value="ADH-like_C"/>
</dbReference>
<comment type="similarity">
    <text evidence="2 6">Belongs to the zinc-containing alcohol dehydrogenase family.</text>
</comment>
<dbReference type="InterPro" id="IPR013154">
    <property type="entry name" value="ADH-like_N"/>
</dbReference>
<evidence type="ECO:0000313" key="8">
    <source>
        <dbReference type="EMBL" id="GAA0607839.1"/>
    </source>
</evidence>
<keyword evidence="5" id="KW-0560">Oxidoreductase</keyword>
<dbReference type="InterPro" id="IPR036291">
    <property type="entry name" value="NAD(P)-bd_dom_sf"/>
</dbReference>
<dbReference type="Proteomes" id="UP001500957">
    <property type="component" value="Unassembled WGS sequence"/>
</dbReference>
<gene>
    <name evidence="8" type="ORF">GCM10009547_07210</name>
</gene>
<dbReference type="PROSITE" id="PS00059">
    <property type="entry name" value="ADH_ZINC"/>
    <property type="match status" value="1"/>
</dbReference>
<dbReference type="EMBL" id="BAAAHE010000007">
    <property type="protein sequence ID" value="GAA0607839.1"/>
    <property type="molecule type" value="Genomic_DNA"/>
</dbReference>
<evidence type="ECO:0000313" key="9">
    <source>
        <dbReference type="Proteomes" id="UP001500957"/>
    </source>
</evidence>
<evidence type="ECO:0000256" key="2">
    <source>
        <dbReference type="ARBA" id="ARBA00008072"/>
    </source>
</evidence>
<evidence type="ECO:0000259" key="7">
    <source>
        <dbReference type="SMART" id="SM00829"/>
    </source>
</evidence>
<keyword evidence="9" id="KW-1185">Reference proteome</keyword>
<dbReference type="Gene3D" id="3.90.180.10">
    <property type="entry name" value="Medium-chain alcohol dehydrogenases, catalytic domain"/>
    <property type="match status" value="1"/>
</dbReference>
<dbReference type="SUPFAM" id="SSF51735">
    <property type="entry name" value="NAD(P)-binding Rossmann-fold domains"/>
    <property type="match status" value="1"/>
</dbReference>
<dbReference type="Pfam" id="PF08240">
    <property type="entry name" value="ADH_N"/>
    <property type="match status" value="1"/>
</dbReference>
<evidence type="ECO:0000256" key="5">
    <source>
        <dbReference type="ARBA" id="ARBA00023002"/>
    </source>
</evidence>
<protein>
    <submittedName>
        <fullName evidence="8">Zn-dependent alcohol dehydrogenase</fullName>
    </submittedName>
</protein>
<dbReference type="InterPro" id="IPR002328">
    <property type="entry name" value="ADH_Zn_CS"/>
</dbReference>
<dbReference type="CDD" id="cd08279">
    <property type="entry name" value="Zn_ADH_class_III"/>
    <property type="match status" value="1"/>
</dbReference>
<accession>A0ABP3RID6</accession>
<proteinExistence type="inferred from homology"/>
<dbReference type="Gene3D" id="3.40.50.720">
    <property type="entry name" value="NAD(P)-binding Rossmann-like Domain"/>
    <property type="match status" value="1"/>
</dbReference>